<protein>
    <recommendedName>
        <fullName evidence="4">Alpha-methylacyl-CoA racemase</fullName>
    </recommendedName>
</protein>
<dbReference type="InterPro" id="IPR050509">
    <property type="entry name" value="CoA-transferase_III"/>
</dbReference>
<dbReference type="EMBL" id="HBKR01015687">
    <property type="protein sequence ID" value="CAE2303370.1"/>
    <property type="molecule type" value="Transcribed_RNA"/>
</dbReference>
<organism evidence="3">
    <name type="scientific">Paramoeba aestuarina</name>
    <dbReference type="NCBI Taxonomy" id="180227"/>
    <lineage>
        <taxon>Eukaryota</taxon>
        <taxon>Amoebozoa</taxon>
        <taxon>Discosea</taxon>
        <taxon>Flabellinia</taxon>
        <taxon>Dactylopodida</taxon>
        <taxon>Paramoebidae</taxon>
        <taxon>Paramoeba</taxon>
    </lineage>
</organism>
<dbReference type="InterPro" id="IPR044855">
    <property type="entry name" value="CoA-Trfase_III_dom3_sf"/>
</dbReference>
<dbReference type="Gene3D" id="3.40.50.10540">
    <property type="entry name" value="Crotonobetainyl-coa:carnitine coa-transferase, domain 1"/>
    <property type="match status" value="1"/>
</dbReference>
<name>A0A7S4NRW5_9EUKA</name>
<dbReference type="Gene3D" id="3.30.1540.10">
    <property type="entry name" value="formyl-coa transferase, domain 3"/>
    <property type="match status" value="1"/>
</dbReference>
<dbReference type="Pfam" id="PF02515">
    <property type="entry name" value="CoA_transf_3"/>
    <property type="match status" value="1"/>
</dbReference>
<accession>A0A7S4NRW5</accession>
<dbReference type="SUPFAM" id="SSF89796">
    <property type="entry name" value="CoA-transferase family III (CaiB/BaiF)"/>
    <property type="match status" value="1"/>
</dbReference>
<evidence type="ECO:0000256" key="2">
    <source>
        <dbReference type="SAM" id="MobiDB-lite"/>
    </source>
</evidence>
<dbReference type="AlphaFoldDB" id="A0A7S4NRW5"/>
<evidence type="ECO:0000256" key="1">
    <source>
        <dbReference type="ARBA" id="ARBA00008383"/>
    </source>
</evidence>
<evidence type="ECO:0000313" key="3">
    <source>
        <dbReference type="EMBL" id="CAE2303370.1"/>
    </source>
</evidence>
<dbReference type="InterPro" id="IPR003673">
    <property type="entry name" value="CoA-Trfase_fam_III"/>
</dbReference>
<proteinExistence type="inferred from homology"/>
<dbReference type="GO" id="GO:0003824">
    <property type="term" value="F:catalytic activity"/>
    <property type="evidence" value="ECO:0007669"/>
    <property type="project" value="InterPro"/>
</dbReference>
<dbReference type="PANTHER" id="PTHR48228:SF5">
    <property type="entry name" value="ALPHA-METHYLACYL-COA RACEMASE"/>
    <property type="match status" value="1"/>
</dbReference>
<reference evidence="3" key="1">
    <citation type="submission" date="2021-01" db="EMBL/GenBank/DDBJ databases">
        <authorList>
            <person name="Corre E."/>
            <person name="Pelletier E."/>
            <person name="Niang G."/>
            <person name="Scheremetjew M."/>
            <person name="Finn R."/>
            <person name="Kale V."/>
            <person name="Holt S."/>
            <person name="Cochrane G."/>
            <person name="Meng A."/>
            <person name="Brown T."/>
            <person name="Cohen L."/>
        </authorList>
    </citation>
    <scope>NUCLEOTIDE SEQUENCE</scope>
    <source>
        <strain evidence="3">SoJaBio B1-5/56/2</strain>
    </source>
</reference>
<dbReference type="PANTHER" id="PTHR48228">
    <property type="entry name" value="SUCCINYL-COA--D-CITRAMALATE COA-TRANSFERASE"/>
    <property type="match status" value="1"/>
</dbReference>
<comment type="similarity">
    <text evidence="1">Belongs to the CoA-transferase III family.</text>
</comment>
<gene>
    <name evidence="3" type="ORF">NAES01612_LOCUS10380</name>
</gene>
<evidence type="ECO:0008006" key="4">
    <source>
        <dbReference type="Google" id="ProtNLM"/>
    </source>
</evidence>
<sequence>MRVIELAGLAPAPFCGMILADFGAEVIRVDRTKSGSTDNLARGKKSICINLQKEEGKEVLRKLIKVSDVLIEPFRPGVMEKLGFSEEDVIAINQRIIYVRLTGFGQTGTLTKKAGHDINYISMSGALSSIRAEAGGRPIPPVNILGDFAGGGFLAALGVLLALQERSKSGLGQVIDANMVDGSAYLSTFLFKNAYLIGQPSGSGVLDGGAPFYRCYETRDHKWMAVGAIEPQFFAQLLKGLEIKNDEVDQMNTEKWPEYEKKFQKFFLSRTLEEWETIFENLDACVCPVLELQEVMKHPHNQQRQTLVKNSDGDYEPPPAPRLGRTPGRRTPAPLPLPGADTVSVMKNILGVLDEEIAQLEKKGAVKTTHLKANL</sequence>
<feature type="compositionally biased region" description="Low complexity" evidence="2">
    <location>
        <begin position="322"/>
        <end position="332"/>
    </location>
</feature>
<dbReference type="InterPro" id="IPR023606">
    <property type="entry name" value="CoA-Trfase_III_dom_1_sf"/>
</dbReference>
<feature type="region of interest" description="Disordered" evidence="2">
    <location>
        <begin position="300"/>
        <end position="340"/>
    </location>
</feature>